<keyword evidence="1" id="KW-1133">Transmembrane helix</keyword>
<feature type="transmembrane region" description="Helical" evidence="1">
    <location>
        <begin position="61"/>
        <end position="79"/>
    </location>
</feature>
<feature type="transmembrane region" description="Helical" evidence="1">
    <location>
        <begin position="191"/>
        <end position="212"/>
    </location>
</feature>
<reference evidence="3" key="1">
    <citation type="journal article" date="2019" name="Int. J. Syst. Evol. Microbiol.">
        <title>The Global Catalogue of Microorganisms (GCM) 10K type strain sequencing project: providing services to taxonomists for standard genome sequencing and annotation.</title>
        <authorList>
            <consortium name="The Broad Institute Genomics Platform"/>
            <consortium name="The Broad Institute Genome Sequencing Center for Infectious Disease"/>
            <person name="Wu L."/>
            <person name="Ma J."/>
        </authorList>
    </citation>
    <scope>NUCLEOTIDE SEQUENCE [LARGE SCALE GENOMIC DNA]</scope>
    <source>
        <strain evidence="3">KCTC 32141</strain>
    </source>
</reference>
<feature type="transmembrane region" description="Helical" evidence="1">
    <location>
        <begin position="6"/>
        <end position="29"/>
    </location>
</feature>
<accession>A0ABW5WJD6</accession>
<dbReference type="InterPro" id="IPR025367">
    <property type="entry name" value="DUF4271"/>
</dbReference>
<protein>
    <submittedName>
        <fullName evidence="2">DUF4271 domain-containing protein</fullName>
    </submittedName>
</protein>
<keyword evidence="1" id="KW-0812">Transmembrane</keyword>
<evidence type="ECO:0000256" key="1">
    <source>
        <dbReference type="SAM" id="Phobius"/>
    </source>
</evidence>
<dbReference type="Proteomes" id="UP001597533">
    <property type="component" value="Unassembled WGS sequence"/>
</dbReference>
<feature type="transmembrane region" description="Helical" evidence="1">
    <location>
        <begin position="137"/>
        <end position="154"/>
    </location>
</feature>
<dbReference type="Pfam" id="PF14093">
    <property type="entry name" value="DUF4271"/>
    <property type="match status" value="1"/>
</dbReference>
<keyword evidence="3" id="KW-1185">Reference proteome</keyword>
<proteinExistence type="predicted"/>
<feature type="transmembrane region" description="Helical" evidence="1">
    <location>
        <begin position="160"/>
        <end position="179"/>
    </location>
</feature>
<name>A0ABW5WJD6_9FLAO</name>
<evidence type="ECO:0000313" key="3">
    <source>
        <dbReference type="Proteomes" id="UP001597533"/>
    </source>
</evidence>
<evidence type="ECO:0000313" key="2">
    <source>
        <dbReference type="EMBL" id="MFD2822843.1"/>
    </source>
</evidence>
<comment type="caution">
    <text evidence="2">The sequence shown here is derived from an EMBL/GenBank/DDBJ whole genome shotgun (WGS) entry which is preliminary data.</text>
</comment>
<dbReference type="RefSeq" id="WP_183486100.1">
    <property type="nucleotide sequence ID" value="NZ_JBHUOV010000001.1"/>
</dbReference>
<dbReference type="EMBL" id="JBHUOV010000001">
    <property type="protein sequence ID" value="MFD2822843.1"/>
    <property type="molecule type" value="Genomic_DNA"/>
</dbReference>
<feature type="transmembrane region" description="Helical" evidence="1">
    <location>
        <begin position="91"/>
        <end position="110"/>
    </location>
</feature>
<gene>
    <name evidence="2" type="ORF">ACFS5M_04120</name>
</gene>
<organism evidence="2 3">
    <name type="scientific">Lacinutrix iliipiscaria</name>
    <dbReference type="NCBI Taxonomy" id="1230532"/>
    <lineage>
        <taxon>Bacteria</taxon>
        <taxon>Pseudomonadati</taxon>
        <taxon>Bacteroidota</taxon>
        <taxon>Flavobacteriia</taxon>
        <taxon>Flavobacteriales</taxon>
        <taxon>Flavobacteriaceae</taxon>
        <taxon>Lacinutrix</taxon>
    </lineage>
</organism>
<keyword evidence="1" id="KW-0472">Membrane</keyword>
<sequence>MLRPIVFNEIFTILLVICLVLIALAKVFFPKRFNDFIYVLGNFRYLKVYARDQKFIDGFDALLFTNLLVSGSIFGYLIYKSFVGEAEDVYTLLIKLFVGIGVFILGKILIERLIGSLFNIDALIDVYVFQKMSYKNFLGLLLIPINAVLIYRNVPTENILQILIVIFLLVNGIGLASSFKTYQSLIKSNLFYFILYLCALEISPYVILYKLAIDA</sequence>